<evidence type="ECO:0000313" key="2">
    <source>
        <dbReference type="Proteomes" id="UP000612899"/>
    </source>
</evidence>
<dbReference type="InterPro" id="IPR040871">
    <property type="entry name" value="HopA1"/>
</dbReference>
<evidence type="ECO:0000313" key="1">
    <source>
        <dbReference type="EMBL" id="GIH09232.1"/>
    </source>
</evidence>
<organism evidence="1 2">
    <name type="scientific">Rhizocola hellebori</name>
    <dbReference type="NCBI Taxonomy" id="1392758"/>
    <lineage>
        <taxon>Bacteria</taxon>
        <taxon>Bacillati</taxon>
        <taxon>Actinomycetota</taxon>
        <taxon>Actinomycetes</taxon>
        <taxon>Micromonosporales</taxon>
        <taxon>Micromonosporaceae</taxon>
        <taxon>Rhizocola</taxon>
    </lineage>
</organism>
<comment type="caution">
    <text evidence="1">The sequence shown here is derived from an EMBL/GenBank/DDBJ whole genome shotgun (WGS) entry which is preliminary data.</text>
</comment>
<dbReference type="EMBL" id="BONY01000064">
    <property type="protein sequence ID" value="GIH09232.1"/>
    <property type="molecule type" value="Genomic_DNA"/>
</dbReference>
<name>A0A8J3QGI8_9ACTN</name>
<protein>
    <submittedName>
        <fullName evidence="1">Uncharacterized protein</fullName>
    </submittedName>
</protein>
<proteinExistence type="predicted"/>
<reference evidence="1" key="1">
    <citation type="submission" date="2021-01" db="EMBL/GenBank/DDBJ databases">
        <title>Whole genome shotgun sequence of Rhizocola hellebori NBRC 109834.</title>
        <authorList>
            <person name="Komaki H."/>
            <person name="Tamura T."/>
        </authorList>
    </citation>
    <scope>NUCLEOTIDE SEQUENCE</scope>
    <source>
        <strain evidence="1">NBRC 109834</strain>
    </source>
</reference>
<dbReference type="Proteomes" id="UP000612899">
    <property type="component" value="Unassembled WGS sequence"/>
</dbReference>
<keyword evidence="2" id="KW-1185">Reference proteome</keyword>
<dbReference type="RefSeq" id="WP_203912969.1">
    <property type="nucleotide sequence ID" value="NZ_BONY01000064.1"/>
</dbReference>
<sequence length="347" mass="37130">MNAHRDRISSAVSAAGVQATSYSWFGRLHRVLPRAAAKGLDPATARSYLVTALQTRLYTNFYCPGMPVPIDDEVQATVGSTSARQPYLQALSEANTGTGCAEGSWRVHGQEGPHTVVEQQGLRLWLTSDDLCAVTGGNPQAGAAGSEVAIRLPKELFERSPGFYVALGNEALPPSAAEPLVRMYWNLTPKATAPAVGILTATLNEARVPFRFKVADTPTRLARCDAGVLYYPKRHHTQVRNVVAEAYAQLRDVLTPGTPAFTKQLAPGLGLAEDFGDGGSFGMHRCGLLAEGVVAAGEKGCRTSDERLTTVFEYLLAAGIDPDAPYLHPGSTDDYATLTTAERTGRR</sequence>
<accession>A0A8J3QGI8</accession>
<dbReference type="Pfam" id="PF17914">
    <property type="entry name" value="HopA1"/>
    <property type="match status" value="1"/>
</dbReference>
<gene>
    <name evidence="1" type="ORF">Rhe02_72990</name>
</gene>
<dbReference type="AlphaFoldDB" id="A0A8J3QGI8"/>